<dbReference type="Pfam" id="PF08265">
    <property type="entry name" value="YL1_C"/>
    <property type="match status" value="1"/>
</dbReference>
<name>A0AAJ6QUC5_9ACAR</name>
<evidence type="ECO:0000256" key="3">
    <source>
        <dbReference type="ARBA" id="ARBA00023163"/>
    </source>
</evidence>
<organism evidence="6 7">
    <name type="scientific">Galendromus occidentalis</name>
    <name type="common">western predatory mite</name>
    <dbReference type="NCBI Taxonomy" id="34638"/>
    <lineage>
        <taxon>Eukaryota</taxon>
        <taxon>Metazoa</taxon>
        <taxon>Ecdysozoa</taxon>
        <taxon>Arthropoda</taxon>
        <taxon>Chelicerata</taxon>
        <taxon>Arachnida</taxon>
        <taxon>Acari</taxon>
        <taxon>Parasitiformes</taxon>
        <taxon>Mesostigmata</taxon>
        <taxon>Gamasina</taxon>
        <taxon>Phytoseioidea</taxon>
        <taxon>Phytoseiidae</taxon>
        <taxon>Typhlodrominae</taxon>
        <taxon>Galendromus</taxon>
    </lineage>
</organism>
<dbReference type="PANTHER" id="PTHR31200">
    <property type="entry name" value="INO80 COMPLEX SUBUNIT C"/>
    <property type="match status" value="1"/>
</dbReference>
<dbReference type="GeneID" id="100898753"/>
<gene>
    <name evidence="7" type="primary">LOC100898753</name>
</gene>
<dbReference type="GO" id="GO:0006338">
    <property type="term" value="P:chromatin remodeling"/>
    <property type="evidence" value="ECO:0007669"/>
    <property type="project" value="InterPro"/>
</dbReference>
<keyword evidence="2" id="KW-0805">Transcription regulation</keyword>
<keyword evidence="3" id="KW-0804">Transcription</keyword>
<dbReference type="KEGG" id="goe:100898753"/>
<evidence type="ECO:0000256" key="2">
    <source>
        <dbReference type="ARBA" id="ARBA00023015"/>
    </source>
</evidence>
<proteinExistence type="predicted"/>
<accession>A0AAJ6QUC5</accession>
<evidence type="ECO:0000259" key="5">
    <source>
        <dbReference type="SMART" id="SM00993"/>
    </source>
</evidence>
<dbReference type="InterPro" id="IPR029525">
    <property type="entry name" value="INO80C/Ies6"/>
</dbReference>
<dbReference type="InterPro" id="IPR013272">
    <property type="entry name" value="Vps72/YL1_C"/>
</dbReference>
<evidence type="ECO:0000313" key="6">
    <source>
        <dbReference type="Proteomes" id="UP000694867"/>
    </source>
</evidence>
<reference evidence="7" key="1">
    <citation type="submission" date="2025-08" db="UniProtKB">
        <authorList>
            <consortium name="RefSeq"/>
        </authorList>
    </citation>
    <scope>IDENTIFICATION</scope>
</reference>
<keyword evidence="4" id="KW-0539">Nucleus</keyword>
<dbReference type="AlphaFoldDB" id="A0AAJ6QUC5"/>
<protein>
    <submittedName>
        <fullName evidence="7">INO80 complex subunit C</fullName>
    </submittedName>
</protein>
<comment type="subcellular location">
    <subcellularLocation>
        <location evidence="1">Nucleus</location>
    </subcellularLocation>
</comment>
<dbReference type="RefSeq" id="XP_003744179.1">
    <property type="nucleotide sequence ID" value="XM_003744131.2"/>
</dbReference>
<dbReference type="SMART" id="SM00993">
    <property type="entry name" value="YL1_C"/>
    <property type="match status" value="1"/>
</dbReference>
<evidence type="ECO:0000313" key="7">
    <source>
        <dbReference type="RefSeq" id="XP_003744179.1"/>
    </source>
</evidence>
<feature type="domain" description="Vps72/YL1 C-terminal" evidence="5">
    <location>
        <begin position="100"/>
        <end position="129"/>
    </location>
</feature>
<evidence type="ECO:0000256" key="1">
    <source>
        <dbReference type="ARBA" id="ARBA00004123"/>
    </source>
</evidence>
<keyword evidence="6" id="KW-1185">Reference proteome</keyword>
<evidence type="ECO:0000256" key="4">
    <source>
        <dbReference type="ARBA" id="ARBA00023242"/>
    </source>
</evidence>
<dbReference type="Proteomes" id="UP000694867">
    <property type="component" value="Unplaced"/>
</dbReference>
<dbReference type="GO" id="GO:0031011">
    <property type="term" value="C:Ino80 complex"/>
    <property type="evidence" value="ECO:0007669"/>
    <property type="project" value="InterPro"/>
</dbReference>
<dbReference type="PANTHER" id="PTHR31200:SF1">
    <property type="entry name" value="INO80 COMPLEX SUBUNIT C"/>
    <property type="match status" value="1"/>
</dbReference>
<sequence length="151" mass="16572">MAKKRVSFPAPTEAPVPVKIAAEEENTSISTPSTSLVSVPQSTKSFKLAAYAAKCVKPETNKPRVIKNLKQVTTAERLYPSGVASYASIEMHQTMKPAKKYSDISGLPAKYTDPLTKLYYADSEEFAKIRLLSSEQVLGYLSLRRANVPMS</sequence>